<keyword evidence="2" id="KW-1133">Transmembrane helix</keyword>
<gene>
    <name evidence="3" type="ORF">GCM10009115_04290</name>
</gene>
<feature type="region of interest" description="Disordered" evidence="1">
    <location>
        <begin position="114"/>
        <end position="140"/>
    </location>
</feature>
<feature type="transmembrane region" description="Helical" evidence="2">
    <location>
        <begin position="71"/>
        <end position="93"/>
    </location>
</feature>
<dbReference type="Proteomes" id="UP001500738">
    <property type="component" value="Unassembled WGS sequence"/>
</dbReference>
<evidence type="ECO:0000313" key="3">
    <source>
        <dbReference type="EMBL" id="GAA0861474.1"/>
    </source>
</evidence>
<proteinExistence type="predicted"/>
<comment type="caution">
    <text evidence="3">The sequence shown here is derived from an EMBL/GenBank/DDBJ whole genome shotgun (WGS) entry which is preliminary data.</text>
</comment>
<evidence type="ECO:0000313" key="4">
    <source>
        <dbReference type="Proteomes" id="UP001500738"/>
    </source>
</evidence>
<evidence type="ECO:0000256" key="1">
    <source>
        <dbReference type="SAM" id="MobiDB-lite"/>
    </source>
</evidence>
<organism evidence="3 4">
    <name type="scientific">Sphingopyxis soli</name>
    <dbReference type="NCBI Taxonomy" id="592051"/>
    <lineage>
        <taxon>Bacteria</taxon>
        <taxon>Pseudomonadati</taxon>
        <taxon>Pseudomonadota</taxon>
        <taxon>Alphaproteobacteria</taxon>
        <taxon>Sphingomonadales</taxon>
        <taxon>Sphingomonadaceae</taxon>
        <taxon>Sphingopyxis</taxon>
    </lineage>
</organism>
<keyword evidence="2" id="KW-0812">Transmembrane</keyword>
<feature type="compositionally biased region" description="Basic and acidic residues" evidence="1">
    <location>
        <begin position="124"/>
        <end position="140"/>
    </location>
</feature>
<reference evidence="3 4" key="1">
    <citation type="journal article" date="2019" name="Int. J. Syst. Evol. Microbiol.">
        <title>The Global Catalogue of Microorganisms (GCM) 10K type strain sequencing project: providing services to taxonomists for standard genome sequencing and annotation.</title>
        <authorList>
            <consortium name="The Broad Institute Genomics Platform"/>
            <consortium name="The Broad Institute Genome Sequencing Center for Infectious Disease"/>
            <person name="Wu L."/>
            <person name="Ma J."/>
        </authorList>
    </citation>
    <scope>NUCLEOTIDE SEQUENCE [LARGE SCALE GENOMIC DNA]</scope>
    <source>
        <strain evidence="3 4">JCM 15910</strain>
    </source>
</reference>
<sequence>MDDDSEAPKKSRLRAMLRALQPTLPAVIGAAALTFLFAAVIPMAWVAGISWNLYLDRLSDLFVPPVGNGARLALALAMSAIAALIAAFVALLIKEPEASGLSALRRRASRTVQEEASDYVPPRRRADLHPDDLPRAPIRAGRDLPAEGLGVWVAPTGTSPEPDPFLSPAVPETADWSEVDELVLADLAPVEIDEPGAEPWLQPVASTGPALPDPADNSLGAMVARLELGLSRKRLPAAATLPIPVNDPVADDEGEAEIDFALEAALSTLQRMNRQTQG</sequence>
<feature type="transmembrane region" description="Helical" evidence="2">
    <location>
        <begin position="24"/>
        <end position="51"/>
    </location>
</feature>
<accession>A0ABN1LX50</accession>
<keyword evidence="4" id="KW-1185">Reference proteome</keyword>
<name>A0ABN1LX50_9SPHN</name>
<dbReference type="RefSeq" id="WP_215354343.1">
    <property type="nucleotide sequence ID" value="NZ_BAAAFE010000002.1"/>
</dbReference>
<protein>
    <submittedName>
        <fullName evidence="3">Uncharacterized protein</fullName>
    </submittedName>
</protein>
<keyword evidence="2" id="KW-0472">Membrane</keyword>
<dbReference type="EMBL" id="BAAAFE010000002">
    <property type="protein sequence ID" value="GAA0861474.1"/>
    <property type="molecule type" value="Genomic_DNA"/>
</dbReference>
<evidence type="ECO:0000256" key="2">
    <source>
        <dbReference type="SAM" id="Phobius"/>
    </source>
</evidence>